<comment type="caution">
    <text evidence="2">The sequence shown here is derived from an EMBL/GenBank/DDBJ whole genome shotgun (WGS) entry which is preliminary data.</text>
</comment>
<sequence>MWGLHRTRYQVMDTRSRAIRRGETDRHGVLRSVGGGDGESMDTALLLGGGRRHVLLLLPCLLHLRADPLLYRLQLPRLQPSDPQRRLEAPLPPPRSDFLRQDLVFLLRPPERWSCKFLIAAVVVAVGIGWHGGQGDGGRVLRQGGEAADGVLRGRVDGLPGGASIGEGGGRGAASGGDAEDDAEPVEEGQCGAPAGGVGGAAPRRVPPRHRQVEETVRGGGRGFVQQPPRLLNKTHSCNLLFKHPI</sequence>
<dbReference type="AlphaFoldDB" id="A0A426XL35"/>
<evidence type="ECO:0000313" key="2">
    <source>
        <dbReference type="EMBL" id="RRT40155.1"/>
    </source>
</evidence>
<feature type="compositionally biased region" description="Gly residues" evidence="1">
    <location>
        <begin position="159"/>
        <end position="175"/>
    </location>
</feature>
<accession>A0A426XL35</accession>
<organism evidence="2 3">
    <name type="scientific">Ensete ventricosum</name>
    <name type="common">Abyssinian banana</name>
    <name type="synonym">Musa ensete</name>
    <dbReference type="NCBI Taxonomy" id="4639"/>
    <lineage>
        <taxon>Eukaryota</taxon>
        <taxon>Viridiplantae</taxon>
        <taxon>Streptophyta</taxon>
        <taxon>Embryophyta</taxon>
        <taxon>Tracheophyta</taxon>
        <taxon>Spermatophyta</taxon>
        <taxon>Magnoliopsida</taxon>
        <taxon>Liliopsida</taxon>
        <taxon>Zingiberales</taxon>
        <taxon>Musaceae</taxon>
        <taxon>Ensete</taxon>
    </lineage>
</organism>
<protein>
    <submittedName>
        <fullName evidence="2">Uncharacterized protein</fullName>
    </submittedName>
</protein>
<evidence type="ECO:0000313" key="3">
    <source>
        <dbReference type="Proteomes" id="UP000287651"/>
    </source>
</evidence>
<dbReference type="EMBL" id="AMZH03019606">
    <property type="protein sequence ID" value="RRT40155.1"/>
    <property type="molecule type" value="Genomic_DNA"/>
</dbReference>
<reference evidence="2 3" key="1">
    <citation type="journal article" date="2014" name="Agronomy (Basel)">
        <title>A Draft Genome Sequence for Ensete ventricosum, the Drought-Tolerant Tree Against Hunger.</title>
        <authorList>
            <person name="Harrison J."/>
            <person name="Moore K.A."/>
            <person name="Paszkiewicz K."/>
            <person name="Jones T."/>
            <person name="Grant M."/>
            <person name="Ambacheew D."/>
            <person name="Muzemil S."/>
            <person name="Studholme D.J."/>
        </authorList>
    </citation>
    <scope>NUCLEOTIDE SEQUENCE [LARGE SCALE GENOMIC DNA]</scope>
</reference>
<evidence type="ECO:0000256" key="1">
    <source>
        <dbReference type="SAM" id="MobiDB-lite"/>
    </source>
</evidence>
<feature type="region of interest" description="Disordered" evidence="1">
    <location>
        <begin position="158"/>
        <end position="227"/>
    </location>
</feature>
<name>A0A426XL35_ENSVE</name>
<proteinExistence type="predicted"/>
<feature type="compositionally biased region" description="Acidic residues" evidence="1">
    <location>
        <begin position="178"/>
        <end position="187"/>
    </location>
</feature>
<gene>
    <name evidence="2" type="ORF">B296_00058695</name>
</gene>
<dbReference type="Proteomes" id="UP000287651">
    <property type="component" value="Unassembled WGS sequence"/>
</dbReference>